<protein>
    <recommendedName>
        <fullName evidence="2">DUF7308 domain-containing protein</fullName>
    </recommendedName>
</protein>
<sequence length="469" mass="51960">MVAKRNLKESSRAVSSVVGLLLMYSLAIIAVGIILVYNVPVLNDMQDSAKAQKIEQGFTVLDSRISKVALGEAPLQTTSVSLMGGEINVNGPGEAEKGTMIIKIINHSNHTEQINCSLGTIEYVKDDRKIAYEGGGVWSDYGSKGGIVMVSPPEFHYNLVTLTIPIMSIKGNTSVSGTGNTAIVVTSNNQPNLLYPNESINRSNPLVDYDEVEVHIKSDYYKGWANYANSLTGTSALLDDENKTAILTFTTRLPNGTYPLMKIIPVSMIDPEPLEPIEEFSFKLDAASANELNSVNAELKATSEIGTLTYLWQKRGGNNQYELEVIYEDAINGTKEIWESIDVYPVIGDKEGATSTVDLTNRSFMVKYKHTADTEFSWDQPGPTTELPDVEIKEDDPYSINDLTQHYMKLITKNEPIKFELTTHEYNSNNVKPDPVDYTTSTYTLKYKGLGNYITYLHITQNELDVTVE</sequence>
<dbReference type="InterPro" id="IPR055713">
    <property type="entry name" value="DUF7289"/>
</dbReference>
<dbReference type="HOGENOM" id="CLU_029417_0_0_2"/>
<dbReference type="KEGG" id="mmet:MCMEM_1704"/>
<evidence type="ECO:0000313" key="3">
    <source>
        <dbReference type="EMBL" id="AKB85757.1"/>
    </source>
</evidence>
<reference evidence="3 4" key="1">
    <citation type="submission" date="2014-07" db="EMBL/GenBank/DDBJ databases">
        <title>Methanogenic archaea and the global carbon cycle.</title>
        <authorList>
            <person name="Henriksen J.R."/>
            <person name="Luke J."/>
            <person name="Reinhart S."/>
            <person name="Benedict M.N."/>
            <person name="Youngblut N.D."/>
            <person name="Metcalf M.E."/>
            <person name="Whitaker R.J."/>
            <person name="Metcalf W.W."/>
        </authorList>
    </citation>
    <scope>NUCLEOTIDE SEQUENCE [LARGE SCALE GENOMIC DNA]</scope>
    <source>
        <strain evidence="3 4">MM1</strain>
    </source>
</reference>
<dbReference type="Pfam" id="PF23960">
    <property type="entry name" value="DUF7289"/>
    <property type="match status" value="1"/>
</dbReference>
<dbReference type="GeneID" id="24894269"/>
<feature type="domain" description="DUF7308" evidence="2">
    <location>
        <begin position="275"/>
        <end position="447"/>
    </location>
</feature>
<keyword evidence="1" id="KW-0472">Membrane</keyword>
<dbReference type="Pfam" id="PF23985">
    <property type="entry name" value="DUF7308"/>
    <property type="match status" value="1"/>
</dbReference>
<dbReference type="RefSeq" id="WP_048205816.1">
    <property type="nucleotide sequence ID" value="NZ_CP009518.1"/>
</dbReference>
<dbReference type="STRING" id="1434104.MCMEM_1704"/>
<proteinExistence type="predicted"/>
<organism evidence="3 4">
    <name type="scientific">Methanococcoides methylutens MM1</name>
    <dbReference type="NCBI Taxonomy" id="1434104"/>
    <lineage>
        <taxon>Archaea</taxon>
        <taxon>Methanobacteriati</taxon>
        <taxon>Methanobacteriota</taxon>
        <taxon>Stenosarchaea group</taxon>
        <taxon>Methanomicrobia</taxon>
        <taxon>Methanosarcinales</taxon>
        <taxon>Methanosarcinaceae</taxon>
        <taxon>Methanococcoides</taxon>
    </lineage>
</organism>
<name>A0A0E3ST78_METMT</name>
<dbReference type="AlphaFoldDB" id="A0A0E3ST78"/>
<keyword evidence="4" id="KW-1185">Reference proteome</keyword>
<evidence type="ECO:0000259" key="2">
    <source>
        <dbReference type="Pfam" id="PF23985"/>
    </source>
</evidence>
<gene>
    <name evidence="3" type="ORF">MCMEM_1704</name>
</gene>
<accession>A0A0E3ST78</accession>
<keyword evidence="1" id="KW-1133">Transmembrane helix</keyword>
<dbReference type="EMBL" id="CP009518">
    <property type="protein sequence ID" value="AKB85757.1"/>
    <property type="molecule type" value="Genomic_DNA"/>
</dbReference>
<dbReference type="InterPro" id="IPR055732">
    <property type="entry name" value="DUF7308"/>
</dbReference>
<dbReference type="Proteomes" id="UP000033048">
    <property type="component" value="Chromosome"/>
</dbReference>
<dbReference type="PATRIC" id="fig|1434104.5.peg.1850"/>
<keyword evidence="1" id="KW-0812">Transmembrane</keyword>
<evidence type="ECO:0000313" key="4">
    <source>
        <dbReference type="Proteomes" id="UP000033048"/>
    </source>
</evidence>
<dbReference type="OrthoDB" id="148042at2157"/>
<feature type="transmembrane region" description="Helical" evidence="1">
    <location>
        <begin position="12"/>
        <end position="37"/>
    </location>
</feature>
<evidence type="ECO:0000256" key="1">
    <source>
        <dbReference type="SAM" id="Phobius"/>
    </source>
</evidence>